<evidence type="ECO:0000313" key="3">
    <source>
        <dbReference type="Proteomes" id="UP001139158"/>
    </source>
</evidence>
<dbReference type="Proteomes" id="UP001139158">
    <property type="component" value="Unassembled WGS sequence"/>
</dbReference>
<organism evidence="2 3">
    <name type="scientific">Arthrobacter caoxuetaonis</name>
    <dbReference type="NCBI Taxonomy" id="2886935"/>
    <lineage>
        <taxon>Bacteria</taxon>
        <taxon>Bacillati</taxon>
        <taxon>Actinomycetota</taxon>
        <taxon>Actinomycetes</taxon>
        <taxon>Micrococcales</taxon>
        <taxon>Micrococcaceae</taxon>
        <taxon>Arthrobacter</taxon>
    </lineage>
</organism>
<sequence>MRKFAAVPALALLLVTGCSAFEQAPPPAEAEPATASPTAAAVTMLTKKEACVELFGLAQDGPLFETIELLSSSAQAAGAGEPADPNFPDDAVRLHDELAEIQRQAPDDIVPLLEDFRGPLDEITSLLDGTHTGESADIDAFKVAGAELLNTCAVYDQSGL</sequence>
<evidence type="ECO:0000313" key="2">
    <source>
        <dbReference type="EMBL" id="MCC3299348.1"/>
    </source>
</evidence>
<gene>
    <name evidence="2" type="ORF">LJ757_16270</name>
</gene>
<feature type="chain" id="PRO_5040968644" description="Lipoprotein" evidence="1">
    <location>
        <begin position="21"/>
        <end position="160"/>
    </location>
</feature>
<evidence type="ECO:0008006" key="4">
    <source>
        <dbReference type="Google" id="ProtNLM"/>
    </source>
</evidence>
<keyword evidence="1" id="KW-0732">Signal</keyword>
<protein>
    <recommendedName>
        <fullName evidence="4">Lipoprotein</fullName>
    </recommendedName>
</protein>
<accession>A0A9X1MFZ4</accession>
<dbReference type="EMBL" id="JAJFZV010000018">
    <property type="protein sequence ID" value="MCC3299348.1"/>
    <property type="molecule type" value="Genomic_DNA"/>
</dbReference>
<name>A0A9X1MFZ4_9MICC</name>
<reference evidence="2" key="1">
    <citation type="submission" date="2021-10" db="EMBL/GenBank/DDBJ databases">
        <title>Novel species in genus Arthrobacter.</title>
        <authorList>
            <person name="Liu Y."/>
        </authorList>
    </citation>
    <scope>NUCLEOTIDE SEQUENCE</scope>
    <source>
        <strain evidence="2">Zg-Y453</strain>
    </source>
</reference>
<dbReference type="AlphaFoldDB" id="A0A9X1MFZ4"/>
<dbReference type="PROSITE" id="PS51257">
    <property type="entry name" value="PROKAR_LIPOPROTEIN"/>
    <property type="match status" value="1"/>
</dbReference>
<feature type="signal peptide" evidence="1">
    <location>
        <begin position="1"/>
        <end position="20"/>
    </location>
</feature>
<keyword evidence="3" id="KW-1185">Reference proteome</keyword>
<evidence type="ECO:0000256" key="1">
    <source>
        <dbReference type="SAM" id="SignalP"/>
    </source>
</evidence>
<comment type="caution">
    <text evidence="2">The sequence shown here is derived from an EMBL/GenBank/DDBJ whole genome shotgun (WGS) entry which is preliminary data.</text>
</comment>
<proteinExistence type="predicted"/>
<dbReference type="RefSeq" id="WP_227897335.1">
    <property type="nucleotide sequence ID" value="NZ_CP099467.1"/>
</dbReference>